<gene>
    <name evidence="1" type="ORF">BO95DRAFT_154048</name>
</gene>
<name>A0ACD1G751_9EURO</name>
<keyword evidence="2" id="KW-1185">Reference proteome</keyword>
<organism evidence="1 2">
    <name type="scientific">Aspergillus brunneoviolaceus CBS 621.78</name>
    <dbReference type="NCBI Taxonomy" id="1450534"/>
    <lineage>
        <taxon>Eukaryota</taxon>
        <taxon>Fungi</taxon>
        <taxon>Dikarya</taxon>
        <taxon>Ascomycota</taxon>
        <taxon>Pezizomycotina</taxon>
        <taxon>Eurotiomycetes</taxon>
        <taxon>Eurotiomycetidae</taxon>
        <taxon>Eurotiales</taxon>
        <taxon>Aspergillaceae</taxon>
        <taxon>Aspergillus</taxon>
        <taxon>Aspergillus subgen. Circumdati</taxon>
    </lineage>
</organism>
<dbReference type="Proteomes" id="UP000249057">
    <property type="component" value="Unassembled WGS sequence"/>
</dbReference>
<reference evidence="1" key="1">
    <citation type="submission" date="2018-02" db="EMBL/GenBank/DDBJ databases">
        <title>The genomes of Aspergillus section Nigri reveals drivers in fungal speciation.</title>
        <authorList>
            <consortium name="DOE Joint Genome Institute"/>
            <person name="Vesth T.C."/>
            <person name="Nybo J."/>
            <person name="Theobald S."/>
            <person name="Brandl J."/>
            <person name="Frisvad J.C."/>
            <person name="Nielsen K.F."/>
            <person name="Lyhne E.K."/>
            <person name="Kogle M.E."/>
            <person name="Kuo A."/>
            <person name="Riley R."/>
            <person name="Clum A."/>
            <person name="Nolan M."/>
            <person name="Lipzen A."/>
            <person name="Salamov A."/>
            <person name="Henrissat B."/>
            <person name="Wiebenga A."/>
            <person name="De vries R.P."/>
            <person name="Grigoriev I.V."/>
            <person name="Mortensen U.H."/>
            <person name="Andersen M.R."/>
            <person name="Baker S.E."/>
        </authorList>
    </citation>
    <scope>NUCLEOTIDE SEQUENCE</scope>
    <source>
        <strain evidence="1">CBS 621.78</strain>
    </source>
</reference>
<protein>
    <submittedName>
        <fullName evidence="1">Uncharacterized protein</fullName>
    </submittedName>
</protein>
<evidence type="ECO:0000313" key="1">
    <source>
        <dbReference type="EMBL" id="RAH45081.1"/>
    </source>
</evidence>
<accession>A0ACD1G751</accession>
<proteinExistence type="predicted"/>
<dbReference type="EMBL" id="KZ825348">
    <property type="protein sequence ID" value="RAH45081.1"/>
    <property type="molecule type" value="Genomic_DNA"/>
</dbReference>
<sequence>MVSTGRSSTVPPPSTSSPAHSDSFIRPRQPSLDLERDILSTRGQRLAGLIRRRSLSLHDSDGFDESDRWDESIAPRERMARPAFERAKRLIGDRSPFYRWQSFYRHPATLQGLPQPLYVAPSASNVYGWRLLSILQDDNTTNATMTSSHNTLTSTDCWTRPCHTA</sequence>
<evidence type="ECO:0000313" key="2">
    <source>
        <dbReference type="Proteomes" id="UP000249057"/>
    </source>
</evidence>